<sequence length="445" mass="48347">MVMWMYLMCFMDRVIIGNARLYGMEEDLGLTGNDFQLSVSILFVTYCLFEVPSNMLIRKFNPSYYLAALTILWGLVATFSAMVQGLPGLIACRLLLGLFEAGFFPGVVIYLSTFYNKGSIALRMGYFFSASALSSAVGGLLSYGIGEGMDGTAGWRAWRWIILINGLATVVTGFVVPFVLPGSIEGAKFLNDDDRRDMDTLRNAELGQTASGQQLNKKDVMDGVTDWKTYAFGCGQFCGNLALYSFSVFLPTVISEIGTWDVAQSQALTVPVFTLGGIIYVIVCRLSDWTQLRGPIIVCAQLCVVVGYIMLVSNSGGGVSYAGTFFVASGVYITNGLAVAWVVTNNPRYGKRAFASGTQLSMGNSAGVAAPFLSSSATSPTYTPGYSASIGTMCFAMALYIALSSWFARENKQRRAGKQDWKIDDKTAEEAAEMGDKNPNYRYTV</sequence>
<evidence type="ECO:0000313" key="2">
    <source>
        <dbReference type="Proteomes" id="UP001281147"/>
    </source>
</evidence>
<organism evidence="1 2">
    <name type="scientific">Vermiconidia calcicola</name>
    <dbReference type="NCBI Taxonomy" id="1690605"/>
    <lineage>
        <taxon>Eukaryota</taxon>
        <taxon>Fungi</taxon>
        <taxon>Dikarya</taxon>
        <taxon>Ascomycota</taxon>
        <taxon>Pezizomycotina</taxon>
        <taxon>Dothideomycetes</taxon>
        <taxon>Dothideomycetidae</taxon>
        <taxon>Mycosphaerellales</taxon>
        <taxon>Extremaceae</taxon>
        <taxon>Vermiconidia</taxon>
    </lineage>
</organism>
<dbReference type="Proteomes" id="UP001281147">
    <property type="component" value="Unassembled WGS sequence"/>
</dbReference>
<accession>A0ACC3NJM4</accession>
<dbReference type="EMBL" id="JAUTXU010000037">
    <property type="protein sequence ID" value="KAK3717396.1"/>
    <property type="molecule type" value="Genomic_DNA"/>
</dbReference>
<keyword evidence="2" id="KW-1185">Reference proteome</keyword>
<name>A0ACC3NJM4_9PEZI</name>
<protein>
    <submittedName>
        <fullName evidence="1">Uncharacterized protein</fullName>
    </submittedName>
</protein>
<comment type="caution">
    <text evidence="1">The sequence shown here is derived from an EMBL/GenBank/DDBJ whole genome shotgun (WGS) entry which is preliminary data.</text>
</comment>
<reference evidence="1" key="1">
    <citation type="submission" date="2023-07" db="EMBL/GenBank/DDBJ databases">
        <title>Black Yeasts Isolated from many extreme environments.</title>
        <authorList>
            <person name="Coleine C."/>
            <person name="Stajich J.E."/>
            <person name="Selbmann L."/>
        </authorList>
    </citation>
    <scope>NUCLEOTIDE SEQUENCE</scope>
    <source>
        <strain evidence="1">CCFEE 5714</strain>
    </source>
</reference>
<proteinExistence type="predicted"/>
<gene>
    <name evidence="1" type="ORF">LTR37_005785</name>
</gene>
<evidence type="ECO:0000313" key="1">
    <source>
        <dbReference type="EMBL" id="KAK3717396.1"/>
    </source>
</evidence>